<name>A0A1J5RMF3_9ZZZZ</name>
<dbReference type="InterPro" id="IPR006437">
    <property type="entry name" value="Phage_terminase_lsu"/>
</dbReference>
<dbReference type="Gene3D" id="3.40.50.300">
    <property type="entry name" value="P-loop containing nucleotide triphosphate hydrolases"/>
    <property type="match status" value="1"/>
</dbReference>
<dbReference type="InterPro" id="IPR052380">
    <property type="entry name" value="Viral_DNA_packaging_terminase"/>
</dbReference>
<proteinExistence type="predicted"/>
<dbReference type="InterPro" id="IPR035412">
    <property type="entry name" value="Terminase_L_N"/>
</dbReference>
<dbReference type="Pfam" id="PF04466">
    <property type="entry name" value="Terminase_3"/>
    <property type="match status" value="1"/>
</dbReference>
<dbReference type="Gene3D" id="3.30.420.240">
    <property type="match status" value="1"/>
</dbReference>
<feature type="domain" description="Phage terminase large subunit N-terminal" evidence="1">
    <location>
        <begin position="32"/>
        <end position="220"/>
    </location>
</feature>
<dbReference type="NCBIfam" id="TIGR01547">
    <property type="entry name" value="phage_term_2"/>
    <property type="match status" value="1"/>
</dbReference>
<accession>A0A1J5RMF3</accession>
<protein>
    <submittedName>
        <fullName evidence="2">Phage terminase large subunit</fullName>
    </submittedName>
</protein>
<gene>
    <name evidence="2" type="ORF">GALL_207600</name>
</gene>
<evidence type="ECO:0000259" key="1">
    <source>
        <dbReference type="Pfam" id="PF04466"/>
    </source>
</evidence>
<dbReference type="AlphaFoldDB" id="A0A1J5RMF3"/>
<dbReference type="PANTHER" id="PTHR39184:SF1">
    <property type="entry name" value="PBSX PHAGE TERMINASE LARGE SUBUNIT"/>
    <property type="match status" value="1"/>
</dbReference>
<reference evidence="2" key="1">
    <citation type="submission" date="2016-10" db="EMBL/GenBank/DDBJ databases">
        <title>Sequence of Gallionella enrichment culture.</title>
        <authorList>
            <person name="Poehlein A."/>
            <person name="Muehling M."/>
            <person name="Daniel R."/>
        </authorList>
    </citation>
    <scope>NUCLEOTIDE SEQUENCE</scope>
</reference>
<organism evidence="2">
    <name type="scientific">mine drainage metagenome</name>
    <dbReference type="NCBI Taxonomy" id="410659"/>
    <lineage>
        <taxon>unclassified sequences</taxon>
        <taxon>metagenomes</taxon>
        <taxon>ecological metagenomes</taxon>
    </lineage>
</organism>
<dbReference type="InterPro" id="IPR027417">
    <property type="entry name" value="P-loop_NTPase"/>
</dbReference>
<dbReference type="EMBL" id="MLJW01000136">
    <property type="protein sequence ID" value="OIQ97206.1"/>
    <property type="molecule type" value="Genomic_DNA"/>
</dbReference>
<comment type="caution">
    <text evidence="2">The sequence shown here is derived from an EMBL/GenBank/DDBJ whole genome shotgun (WGS) entry which is preliminary data.</text>
</comment>
<sequence>MTSPPAADWGISMEKPTLNPALKGFWTAPARNRVLYGGRASSKSWDAAGFAVFLAANYRLRILCARQFQNKVEDSVYSLLKHQIGRFGLSAQFRILRNRILGVKTGSEFLFHGLWRGIDEIKSLEGVDLLWIEEAHNLTEGQWAVLEPTIRKDHSQVWIIFNPRLVSDFVYRRFVAAPPPETVVRRINYDENPFLSATMRRIIAAARSEDYGEYEHVYLGVPRDDDDDVLIRRAWIMAAIDAHKTLALPPDGRGRLGFDVADSGPDKCAAVFARGPLVAWAAQWQAGEDELLASCARVHQAARERQATIIYDCVGVGAAAGARFGELNGRGGAAVAFARFNAGAMVARPDAPYAGGVKNRDMFANLKAQAWWLLADRFRATHAAVRRGQPLQAGQLISLAADLPHLDQLIDELATPRRDFDPAGRVKVESKKDLSRRAVASPNLADALVMAFAPVAAPLAIDPEALASF</sequence>
<evidence type="ECO:0000313" key="2">
    <source>
        <dbReference type="EMBL" id="OIQ97206.1"/>
    </source>
</evidence>
<dbReference type="PANTHER" id="PTHR39184">
    <property type="match status" value="1"/>
</dbReference>